<feature type="domain" description="DUF4168" evidence="2">
    <location>
        <begin position="154"/>
        <end position="272"/>
    </location>
</feature>
<comment type="caution">
    <text evidence="3">The sequence shown here is derived from an EMBL/GenBank/DDBJ whole genome shotgun (WGS) entry which is preliminary data.</text>
</comment>
<dbReference type="EMBL" id="JALLBG020000312">
    <property type="protein sequence ID" value="KAL3756281.1"/>
    <property type="molecule type" value="Genomic_DNA"/>
</dbReference>
<evidence type="ECO:0000259" key="2">
    <source>
        <dbReference type="Pfam" id="PF13767"/>
    </source>
</evidence>
<evidence type="ECO:0000313" key="3">
    <source>
        <dbReference type="EMBL" id="KAL3756281.1"/>
    </source>
</evidence>
<feature type="compositionally biased region" description="Low complexity" evidence="1">
    <location>
        <begin position="51"/>
        <end position="65"/>
    </location>
</feature>
<dbReference type="Proteomes" id="UP001530293">
    <property type="component" value="Unassembled WGS sequence"/>
</dbReference>
<accession>A0ABD3M0L1</accession>
<protein>
    <recommendedName>
        <fullName evidence="2">DUF4168 domain-containing protein</fullName>
    </recommendedName>
</protein>
<evidence type="ECO:0000256" key="1">
    <source>
        <dbReference type="SAM" id="MobiDB-lite"/>
    </source>
</evidence>
<feature type="compositionally biased region" description="Low complexity" evidence="1">
    <location>
        <begin position="124"/>
        <end position="136"/>
    </location>
</feature>
<dbReference type="InterPro" id="IPR025433">
    <property type="entry name" value="DUF4168"/>
</dbReference>
<name>A0ABD3M0L1_9STRA</name>
<proteinExistence type="predicted"/>
<feature type="domain" description="DUF4168" evidence="2">
    <location>
        <begin position="310"/>
        <end position="403"/>
    </location>
</feature>
<gene>
    <name evidence="3" type="ORF">ACHAWU_007232</name>
</gene>
<feature type="region of interest" description="Disordered" evidence="1">
    <location>
        <begin position="46"/>
        <end position="140"/>
    </location>
</feature>
<feature type="compositionally biased region" description="Basic residues" evidence="1">
    <location>
        <begin position="97"/>
        <end position="113"/>
    </location>
</feature>
<organism evidence="3 4">
    <name type="scientific">Discostella pseudostelligera</name>
    <dbReference type="NCBI Taxonomy" id="259834"/>
    <lineage>
        <taxon>Eukaryota</taxon>
        <taxon>Sar</taxon>
        <taxon>Stramenopiles</taxon>
        <taxon>Ochrophyta</taxon>
        <taxon>Bacillariophyta</taxon>
        <taxon>Coscinodiscophyceae</taxon>
        <taxon>Thalassiosirophycidae</taxon>
        <taxon>Stephanodiscales</taxon>
        <taxon>Stephanodiscaceae</taxon>
        <taxon>Discostella</taxon>
    </lineage>
</organism>
<evidence type="ECO:0000313" key="4">
    <source>
        <dbReference type="Proteomes" id="UP001530293"/>
    </source>
</evidence>
<sequence length="421" mass="46263">MASLRRRPSIIGIAAITIALSSIGTVSASSSKGIVGGVLHLPRWQWQQGAPSPSETESSSLPPTSADTPPRGGGAVAKQRIVQKGSASSFSSPSKKGTSKKMMKKKVLVKRKSVGASAPMLPEGGNNNKNKSNNSGATATSAVETMPSIFRIPSEEKYDRYAAALAVTEGLRRVRDAEIAGAAATASKKKSVFGRVLGSSREETYGEDETEEMEKDATVSVKRNSLDATKQRAESAFLLQSTKAVKALGMTIPQFNQIGREVLSDPALKERVSEQAYLYRIASAVNLEKVPLLDDPSSAKLLQSTEHKKHRVQLFARSVHEIEELRSDQMEALRQSLQVERFPPGFDLSDPNVQPLLHPEVRRVCEKFPVQAEEIVKRYGLDSDEFNRMLEETRGNPIFRWRVQKYVQRAEEEEKTKKTGK</sequence>
<keyword evidence="4" id="KW-1185">Reference proteome</keyword>
<dbReference type="AlphaFoldDB" id="A0ABD3M0L1"/>
<reference evidence="3 4" key="1">
    <citation type="submission" date="2024-10" db="EMBL/GenBank/DDBJ databases">
        <title>Updated reference genomes for cyclostephanoid diatoms.</title>
        <authorList>
            <person name="Roberts W.R."/>
            <person name="Alverson A.J."/>
        </authorList>
    </citation>
    <scope>NUCLEOTIDE SEQUENCE [LARGE SCALE GENOMIC DNA]</scope>
    <source>
        <strain evidence="3 4">AJA232-27</strain>
    </source>
</reference>
<dbReference type="Pfam" id="PF13767">
    <property type="entry name" value="DUF4168"/>
    <property type="match status" value="2"/>
</dbReference>
<feature type="compositionally biased region" description="Low complexity" evidence="1">
    <location>
        <begin position="84"/>
        <end position="96"/>
    </location>
</feature>